<dbReference type="AlphaFoldDB" id="A0A2M7U0L8"/>
<keyword evidence="1" id="KW-1133">Transmembrane helix</keyword>
<accession>A0A2M7U0L8</accession>
<feature type="transmembrane region" description="Helical" evidence="1">
    <location>
        <begin position="73"/>
        <end position="95"/>
    </location>
</feature>
<name>A0A2M7U0L8_9BACT</name>
<protein>
    <recommendedName>
        <fullName evidence="4">Glycosyltransferase RgtA/B/C/D-like domain-containing protein</fullName>
    </recommendedName>
</protein>
<keyword evidence="1" id="KW-0472">Membrane</keyword>
<feature type="transmembrane region" description="Helical" evidence="1">
    <location>
        <begin position="317"/>
        <end position="337"/>
    </location>
</feature>
<dbReference type="Proteomes" id="UP000228503">
    <property type="component" value="Unassembled WGS sequence"/>
</dbReference>
<evidence type="ECO:0000256" key="1">
    <source>
        <dbReference type="SAM" id="Phobius"/>
    </source>
</evidence>
<evidence type="ECO:0000313" key="3">
    <source>
        <dbReference type="Proteomes" id="UP000228503"/>
    </source>
</evidence>
<evidence type="ECO:0008006" key="4">
    <source>
        <dbReference type="Google" id="ProtNLM"/>
    </source>
</evidence>
<sequence length="474" mass="54672">MKKITNTIVYLVIFFLNFLPIKDPDFGWHYRCGYELLQGHPCLSNTFTYFLADYQAFYSSFIYDGIIAVVYNYSGFLGLSIIHALIMTGVFYLFYKLSKQNILFAAALFSLVIYLAGGTLGLGLRPQVVTYFFILLGYWMLRDKKVIKINSIQFQSILLYPLLILFWVNTHIGFFTGLVVFGAYWLNVFIQKISGNILNRALFMTTVVGLLSFIATLLNPFGYKVYIELFNHLTSPLNTMIAEWVAPPPLYILIILISLVLIPIIKVVQKKLSIFEMVLLLFFGITALMARRNTPLFLTFAAIFYLQMMPKKDIKNIYPLLIPFIGAIFVSVMFINIQKTIAFHSDWNLFCTKGATNYPCTAIKNYPMLSGNVYAAYEWGGFLIWQRPDIKIFADGRMPAWIDENGESPYNVFIKILQTQPGWNEKLRKYKTDYLLIAQGTFLDLLLDESAEKEGWKKVYEDKTHAIYKNLLTY</sequence>
<feature type="transmembrane region" description="Helical" evidence="1">
    <location>
        <begin position="172"/>
        <end position="190"/>
    </location>
</feature>
<organism evidence="2 3">
    <name type="scientific">Candidatus Roizmanbacteria bacterium CG_4_10_14_0_2_um_filter_39_13</name>
    <dbReference type="NCBI Taxonomy" id="1974825"/>
    <lineage>
        <taxon>Bacteria</taxon>
        <taxon>Candidatus Roizmaniibacteriota</taxon>
    </lineage>
</organism>
<feature type="transmembrane region" description="Helical" evidence="1">
    <location>
        <begin position="5"/>
        <end position="21"/>
    </location>
</feature>
<comment type="caution">
    <text evidence="2">The sequence shown here is derived from an EMBL/GenBank/DDBJ whole genome shotgun (WGS) entry which is preliminary data.</text>
</comment>
<dbReference type="EMBL" id="PFOB01000021">
    <property type="protein sequence ID" value="PIZ63452.1"/>
    <property type="molecule type" value="Genomic_DNA"/>
</dbReference>
<proteinExistence type="predicted"/>
<feature type="transmembrane region" description="Helical" evidence="1">
    <location>
        <begin position="250"/>
        <end position="268"/>
    </location>
</feature>
<keyword evidence="1" id="KW-0812">Transmembrane</keyword>
<gene>
    <name evidence="2" type="ORF">COY16_01980</name>
</gene>
<reference evidence="3" key="1">
    <citation type="submission" date="2017-09" db="EMBL/GenBank/DDBJ databases">
        <title>Depth-based differentiation of microbial function through sediment-hosted aquifers and enrichment of novel symbionts in the deep terrestrial subsurface.</title>
        <authorList>
            <person name="Probst A.J."/>
            <person name="Ladd B."/>
            <person name="Jarett J.K."/>
            <person name="Geller-Mcgrath D.E."/>
            <person name="Sieber C.M.K."/>
            <person name="Emerson J.B."/>
            <person name="Anantharaman K."/>
            <person name="Thomas B.C."/>
            <person name="Malmstrom R."/>
            <person name="Stieglmeier M."/>
            <person name="Klingl A."/>
            <person name="Woyke T."/>
            <person name="Ryan C.M."/>
            <person name="Banfield J.F."/>
        </authorList>
    </citation>
    <scope>NUCLEOTIDE SEQUENCE [LARGE SCALE GENOMIC DNA]</scope>
</reference>
<feature type="transmembrane region" description="Helical" evidence="1">
    <location>
        <begin position="102"/>
        <end position="118"/>
    </location>
</feature>
<feature type="transmembrane region" description="Helical" evidence="1">
    <location>
        <begin position="202"/>
        <end position="223"/>
    </location>
</feature>
<evidence type="ECO:0000313" key="2">
    <source>
        <dbReference type="EMBL" id="PIZ63452.1"/>
    </source>
</evidence>